<sequence>MVGALRWVGERGTALDYWSRACRRQLTISSRGELEGSTGPIIRAVQTERVSMMGWIFYILGRLMILSAKENDTVRVTSGSTVSFQNPSTFIQGTEAGHAKPDTYFDFCVSSDNKFGENKAIDGAHLQIRLPSLRGGGVCHAGRMVDDWAPSLGGSNKTGHICRIDQQKNHLVTVASSPGATGGLTESLKDRQQQLG</sequence>
<reference evidence="2" key="1">
    <citation type="submission" date="2022-08" db="EMBL/GenBank/DDBJ databases">
        <title>Genome sequencing of akame (Lates japonicus).</title>
        <authorList>
            <person name="Hashiguchi Y."/>
            <person name="Takahashi H."/>
        </authorList>
    </citation>
    <scope>NUCLEOTIDE SEQUENCE</scope>
    <source>
        <strain evidence="2">Kochi</strain>
    </source>
</reference>
<dbReference type="Proteomes" id="UP001279410">
    <property type="component" value="Unassembled WGS sequence"/>
</dbReference>
<organism evidence="2 3">
    <name type="scientific">Lates japonicus</name>
    <name type="common">Japanese lates</name>
    <dbReference type="NCBI Taxonomy" id="270547"/>
    <lineage>
        <taxon>Eukaryota</taxon>
        <taxon>Metazoa</taxon>
        <taxon>Chordata</taxon>
        <taxon>Craniata</taxon>
        <taxon>Vertebrata</taxon>
        <taxon>Euteleostomi</taxon>
        <taxon>Actinopterygii</taxon>
        <taxon>Neopterygii</taxon>
        <taxon>Teleostei</taxon>
        <taxon>Neoteleostei</taxon>
        <taxon>Acanthomorphata</taxon>
        <taxon>Carangaria</taxon>
        <taxon>Carangaria incertae sedis</taxon>
        <taxon>Centropomidae</taxon>
        <taxon>Lates</taxon>
    </lineage>
</organism>
<name>A0AAD3NGT4_LATJO</name>
<protein>
    <submittedName>
        <fullName evidence="2">Uncharacterized protein</fullName>
    </submittedName>
</protein>
<gene>
    <name evidence="2" type="ORF">AKAME5_002357200</name>
</gene>
<accession>A0AAD3NGT4</accession>
<evidence type="ECO:0000313" key="3">
    <source>
        <dbReference type="Proteomes" id="UP001279410"/>
    </source>
</evidence>
<proteinExistence type="predicted"/>
<comment type="caution">
    <text evidence="2">The sequence shown here is derived from an EMBL/GenBank/DDBJ whole genome shotgun (WGS) entry which is preliminary data.</text>
</comment>
<feature type="region of interest" description="Disordered" evidence="1">
    <location>
        <begin position="176"/>
        <end position="196"/>
    </location>
</feature>
<feature type="compositionally biased region" description="Basic and acidic residues" evidence="1">
    <location>
        <begin position="187"/>
        <end position="196"/>
    </location>
</feature>
<dbReference type="EMBL" id="BRZM01000937">
    <property type="protein sequence ID" value="GLD72248.1"/>
    <property type="molecule type" value="Genomic_DNA"/>
</dbReference>
<keyword evidence="3" id="KW-1185">Reference proteome</keyword>
<evidence type="ECO:0000313" key="2">
    <source>
        <dbReference type="EMBL" id="GLD72248.1"/>
    </source>
</evidence>
<dbReference type="AlphaFoldDB" id="A0AAD3NGT4"/>
<evidence type="ECO:0000256" key="1">
    <source>
        <dbReference type="SAM" id="MobiDB-lite"/>
    </source>
</evidence>